<evidence type="ECO:0000256" key="2">
    <source>
        <dbReference type="ARBA" id="ARBA00022801"/>
    </source>
</evidence>
<comment type="caution">
    <text evidence="5">The sequence shown here is derived from an EMBL/GenBank/DDBJ whole genome shotgun (WGS) entry which is preliminary data.</text>
</comment>
<dbReference type="EMBL" id="JBBJCI010000418">
    <property type="protein sequence ID" value="KAK7231226.1"/>
    <property type="molecule type" value="Genomic_DNA"/>
</dbReference>
<evidence type="ECO:0000313" key="6">
    <source>
        <dbReference type="Proteomes" id="UP001363151"/>
    </source>
</evidence>
<accession>A0ABR1FI64</accession>
<dbReference type="PANTHER" id="PTHR13312">
    <property type="entry name" value="HIV-INDUCED PROTEIN-7-LIKE PROTEASE"/>
    <property type="match status" value="1"/>
</dbReference>
<protein>
    <recommendedName>
        <fullName evidence="3">Ubiquitin thioesterase OTU</fullName>
        <ecNumber evidence="3">3.4.19.12</ecNumber>
    </recommendedName>
</protein>
<dbReference type="Pfam" id="PF02338">
    <property type="entry name" value="OTU"/>
    <property type="match status" value="1"/>
</dbReference>
<name>A0ABR1FI64_AURAN</name>
<keyword evidence="2 3" id="KW-0378">Hydrolase</keyword>
<comment type="subcellular location">
    <subcellularLocation>
        <location evidence="3">Cytoplasm</location>
    </subcellularLocation>
</comment>
<comment type="catalytic activity">
    <reaction evidence="1 3">
        <text>Thiol-dependent hydrolysis of ester, thioester, amide, peptide and isopeptide bonds formed by the C-terminal Gly of ubiquitin (a 76-residue protein attached to proteins as an intracellular targeting signal).</text>
        <dbReference type="EC" id="3.4.19.12"/>
    </reaction>
</comment>
<dbReference type="InterPro" id="IPR038765">
    <property type="entry name" value="Papain-like_cys_pep_sf"/>
</dbReference>
<gene>
    <name evidence="5" type="ORF">SO694_0017902</name>
</gene>
<dbReference type="PROSITE" id="PS50802">
    <property type="entry name" value="OTU"/>
    <property type="match status" value="1"/>
</dbReference>
<dbReference type="EC" id="3.4.19.12" evidence="3"/>
<sequence>MAEIVSVGVRRAARDDSCLFSAVRAAVGDDDEAPRRRRCCARAETPADALRRRCADYVGARPKRFDEAALGMPNAAYRRWIARRKNWGGEVELVALSELLRVDIAVWSPFRSDEALVYRSPGAARGLVHLLYSGTHYDALVGRTAGGATVSLFPAGGDAAAEARIKAHLAGAIARAAAGRDGATAR</sequence>
<keyword evidence="3" id="KW-0788">Thiol protease</keyword>
<keyword evidence="3" id="KW-0963">Cytoplasm</keyword>
<reference evidence="5 6" key="1">
    <citation type="submission" date="2024-03" db="EMBL/GenBank/DDBJ databases">
        <title>Aureococcus anophagefferens CCMP1851 and Kratosvirus quantuckense: Draft genome of a second virus-susceptible host strain in the model system.</title>
        <authorList>
            <person name="Chase E."/>
            <person name="Truchon A.R."/>
            <person name="Schepens W."/>
            <person name="Wilhelm S.W."/>
        </authorList>
    </citation>
    <scope>NUCLEOTIDE SEQUENCE [LARGE SCALE GENOMIC DNA]</scope>
    <source>
        <strain evidence="5 6">CCMP1851</strain>
    </source>
</reference>
<evidence type="ECO:0000256" key="1">
    <source>
        <dbReference type="ARBA" id="ARBA00000707"/>
    </source>
</evidence>
<evidence type="ECO:0000259" key="4">
    <source>
        <dbReference type="PROSITE" id="PS50802"/>
    </source>
</evidence>
<organism evidence="5 6">
    <name type="scientific">Aureococcus anophagefferens</name>
    <name type="common">Harmful bloom alga</name>
    <dbReference type="NCBI Taxonomy" id="44056"/>
    <lineage>
        <taxon>Eukaryota</taxon>
        <taxon>Sar</taxon>
        <taxon>Stramenopiles</taxon>
        <taxon>Ochrophyta</taxon>
        <taxon>Pelagophyceae</taxon>
        <taxon>Pelagomonadales</taxon>
        <taxon>Pelagomonadaceae</taxon>
        <taxon>Aureococcus</taxon>
    </lineage>
</organism>
<dbReference type="Gene3D" id="3.90.70.80">
    <property type="match status" value="1"/>
</dbReference>
<evidence type="ECO:0000256" key="3">
    <source>
        <dbReference type="RuleBase" id="RU367104"/>
    </source>
</evidence>
<keyword evidence="6" id="KW-1185">Reference proteome</keyword>
<evidence type="ECO:0000313" key="5">
    <source>
        <dbReference type="EMBL" id="KAK7231226.1"/>
    </source>
</evidence>
<keyword evidence="3" id="KW-0833">Ubl conjugation pathway</keyword>
<dbReference type="PANTHER" id="PTHR13312:SF0">
    <property type="entry name" value="UBIQUITIN THIOESTERASE OTU1"/>
    <property type="match status" value="1"/>
</dbReference>
<keyword evidence="3" id="KW-0645">Protease</keyword>
<comment type="function">
    <text evidence="3">Hydrolase that can remove conjugated ubiquitin from proteins and may therefore play an important regulatory role at the level of protein turnover by preventing degradation.</text>
</comment>
<dbReference type="InterPro" id="IPR003323">
    <property type="entry name" value="OTU_dom"/>
</dbReference>
<proteinExistence type="predicted"/>
<feature type="domain" description="OTU" evidence="4">
    <location>
        <begin position="7"/>
        <end position="143"/>
    </location>
</feature>
<dbReference type="SUPFAM" id="SSF54001">
    <property type="entry name" value="Cysteine proteinases"/>
    <property type="match status" value="1"/>
</dbReference>
<dbReference type="Proteomes" id="UP001363151">
    <property type="component" value="Unassembled WGS sequence"/>
</dbReference>